<evidence type="ECO:0000313" key="3">
    <source>
        <dbReference type="EMBL" id="MCG2617064.1"/>
    </source>
</evidence>
<dbReference type="SUPFAM" id="SSF53955">
    <property type="entry name" value="Lysozyme-like"/>
    <property type="match status" value="1"/>
</dbReference>
<evidence type="ECO:0000256" key="1">
    <source>
        <dbReference type="ARBA" id="ARBA00007734"/>
    </source>
</evidence>
<dbReference type="InterPro" id="IPR008258">
    <property type="entry name" value="Transglycosylase_SLT_dom_1"/>
</dbReference>
<protein>
    <submittedName>
        <fullName evidence="3">Lytic transglycosylase domain-containing protein</fullName>
    </submittedName>
</protein>
<comment type="caution">
    <text evidence="3">The sequence shown here is derived from an EMBL/GenBank/DDBJ whole genome shotgun (WGS) entry which is preliminary data.</text>
</comment>
<dbReference type="RefSeq" id="WP_237875601.1">
    <property type="nucleotide sequence ID" value="NZ_JAKLTR010000017.1"/>
</dbReference>
<evidence type="ECO:0000259" key="2">
    <source>
        <dbReference type="Pfam" id="PF01464"/>
    </source>
</evidence>
<comment type="similarity">
    <text evidence="1">Belongs to the transglycosylase Slt family.</text>
</comment>
<dbReference type="Gene3D" id="1.10.530.10">
    <property type="match status" value="1"/>
</dbReference>
<name>A0ABS9KXV4_9BACT</name>
<feature type="domain" description="Transglycosylase SLT" evidence="2">
    <location>
        <begin position="99"/>
        <end position="205"/>
    </location>
</feature>
<keyword evidence="4" id="KW-1185">Reference proteome</keyword>
<evidence type="ECO:0000313" key="4">
    <source>
        <dbReference type="Proteomes" id="UP001165367"/>
    </source>
</evidence>
<dbReference type="Proteomes" id="UP001165367">
    <property type="component" value="Unassembled WGS sequence"/>
</dbReference>
<dbReference type="PANTHER" id="PTHR37423:SF2">
    <property type="entry name" value="MEMBRANE-BOUND LYTIC MUREIN TRANSGLYCOSYLASE C"/>
    <property type="match status" value="1"/>
</dbReference>
<organism evidence="3 4">
    <name type="scientific">Terrimonas ginsenosidimutans</name>
    <dbReference type="NCBI Taxonomy" id="2908004"/>
    <lineage>
        <taxon>Bacteria</taxon>
        <taxon>Pseudomonadati</taxon>
        <taxon>Bacteroidota</taxon>
        <taxon>Chitinophagia</taxon>
        <taxon>Chitinophagales</taxon>
        <taxon>Chitinophagaceae</taxon>
        <taxon>Terrimonas</taxon>
    </lineage>
</organism>
<dbReference type="EMBL" id="JAKLTR010000017">
    <property type="protein sequence ID" value="MCG2617064.1"/>
    <property type="molecule type" value="Genomic_DNA"/>
</dbReference>
<reference evidence="3" key="1">
    <citation type="submission" date="2022-01" db="EMBL/GenBank/DDBJ databases">
        <authorList>
            <person name="Jo J.-H."/>
            <person name="Im W.-T."/>
        </authorList>
    </citation>
    <scope>NUCLEOTIDE SEQUENCE</scope>
    <source>
        <strain evidence="3">NA20</strain>
    </source>
</reference>
<dbReference type="CDD" id="cd16894">
    <property type="entry name" value="MltD-like"/>
    <property type="match status" value="1"/>
</dbReference>
<dbReference type="InterPro" id="IPR023346">
    <property type="entry name" value="Lysozyme-like_dom_sf"/>
</dbReference>
<gene>
    <name evidence="3" type="ORF">LZZ85_22400</name>
</gene>
<accession>A0ABS9KXV4</accession>
<dbReference type="Pfam" id="PF01464">
    <property type="entry name" value="SLT"/>
    <property type="match status" value="1"/>
</dbReference>
<dbReference type="PANTHER" id="PTHR37423">
    <property type="entry name" value="SOLUBLE LYTIC MUREIN TRANSGLYCOSYLASE-RELATED"/>
    <property type="match status" value="1"/>
</dbReference>
<sequence>MKIFNNVNWKWKFSVVCACLVAVYSFRQKEGLHVASPDAVIMKYTAPPLPSSFSFAGEAVPLQDTEIREQWDREVLYNYYQPNSILYIIKLSKRYFPQIEAQLKKNGIPEDMKYLCVAESNLQLLVSKAGAAGFWQFMPSTAPGFGLEVNSYVDERYHIEKSTEAACKYLRKAYEQLGSWTAAAASYNCGMGAYAGQANFQKTRNYYDLLLPEETNRYIFRILTFKYFLEQADGLGFIIGQSDGYLPQQFPTIEVNSSIPDLAAFATAHGSNYRLLKRHNAWIRGKTLPVPPGKKYTLVLPSVNR</sequence>
<proteinExistence type="inferred from homology"/>